<keyword evidence="2" id="KW-0489">Methyltransferase</keyword>
<gene>
    <name evidence="2" type="ordered locus">FRAAL3775</name>
</gene>
<dbReference type="SUPFAM" id="SSF53335">
    <property type="entry name" value="S-adenosyl-L-methionine-dependent methyltransferases"/>
    <property type="match status" value="1"/>
</dbReference>
<dbReference type="GO" id="GO:0008168">
    <property type="term" value="F:methyltransferase activity"/>
    <property type="evidence" value="ECO:0007669"/>
    <property type="project" value="UniProtKB-KW"/>
</dbReference>
<evidence type="ECO:0000259" key="1">
    <source>
        <dbReference type="Pfam" id="PF13649"/>
    </source>
</evidence>
<dbReference type="KEGG" id="fal:FRAAL3775"/>
<organism evidence="2 3">
    <name type="scientific">Frankia alni (strain DSM 45986 / CECT 9034 / ACN14a)</name>
    <dbReference type="NCBI Taxonomy" id="326424"/>
    <lineage>
        <taxon>Bacteria</taxon>
        <taxon>Bacillati</taxon>
        <taxon>Actinomycetota</taxon>
        <taxon>Actinomycetes</taxon>
        <taxon>Frankiales</taxon>
        <taxon>Frankiaceae</taxon>
        <taxon>Frankia</taxon>
    </lineage>
</organism>
<dbReference type="Proteomes" id="UP000000657">
    <property type="component" value="Chromosome"/>
</dbReference>
<evidence type="ECO:0000313" key="3">
    <source>
        <dbReference type="Proteomes" id="UP000000657"/>
    </source>
</evidence>
<keyword evidence="2" id="KW-0808">Transferase</keyword>
<evidence type="ECO:0000313" key="2">
    <source>
        <dbReference type="EMBL" id="CAJ62418.1"/>
    </source>
</evidence>
<sequence length="229" mass="23210">MVVMVEAGLGASGGRSAAEFWDARYAGAPQIWSGEPNVALVRVVGGLTPGRALDLGCGEGGDAVWLARRGWRVTGVDVSAVALGRAAASAAAAGVDGRVVWRRMDLGVVFPVGVFELVSAQFLHSEVELPRVEILRAAAGAVVVGGMLLVAGHAAGPAGHGDHAGCGDSGLVLPSAGEVLASLALAVGGWEVVACEEFERSARWPDGSVGVRRDSVLAVRRRGAGMAVV</sequence>
<dbReference type="EMBL" id="CT573213">
    <property type="protein sequence ID" value="CAJ62418.1"/>
    <property type="molecule type" value="Genomic_DNA"/>
</dbReference>
<dbReference type="AlphaFoldDB" id="Q0RJ94"/>
<protein>
    <submittedName>
        <fullName evidence="2">SAM-dependent methyltransferase</fullName>
    </submittedName>
</protein>
<dbReference type="eggNOG" id="COG2226">
    <property type="taxonomic scope" value="Bacteria"/>
</dbReference>
<dbReference type="Gene3D" id="3.40.50.150">
    <property type="entry name" value="Vaccinia Virus protein VP39"/>
    <property type="match status" value="1"/>
</dbReference>
<dbReference type="HOGENOM" id="CLU_056435_0_0_11"/>
<dbReference type="STRING" id="326424.FRAAL3775"/>
<feature type="domain" description="Methyltransferase" evidence="1">
    <location>
        <begin position="53"/>
        <end position="143"/>
    </location>
</feature>
<accession>Q0RJ94</accession>
<dbReference type="InterPro" id="IPR041698">
    <property type="entry name" value="Methyltransf_25"/>
</dbReference>
<keyword evidence="3" id="KW-1185">Reference proteome</keyword>
<name>Q0RJ94_FRAAA</name>
<proteinExistence type="predicted"/>
<reference evidence="2 3" key="1">
    <citation type="journal article" date="2007" name="Genome Res.">
        <title>Genome characteristics of facultatively symbiotic Frankia sp. strains reflect host range and host plant biogeography.</title>
        <authorList>
            <person name="Normand P."/>
            <person name="Lapierre P."/>
            <person name="Tisa L.S."/>
            <person name="Gogarten J.P."/>
            <person name="Alloisio N."/>
            <person name="Bagnarol E."/>
            <person name="Bassi C.A."/>
            <person name="Berry A.M."/>
            <person name="Bickhart D.M."/>
            <person name="Choisne N."/>
            <person name="Couloux A."/>
            <person name="Cournoyer B."/>
            <person name="Cruveiller S."/>
            <person name="Daubin V."/>
            <person name="Demange N."/>
            <person name="Francino M.P."/>
            <person name="Goltsman E."/>
            <person name="Huang Y."/>
            <person name="Kopp O.R."/>
            <person name="Labarre L."/>
            <person name="Lapidus A."/>
            <person name="Lavire C."/>
            <person name="Marechal J."/>
            <person name="Martinez M."/>
            <person name="Mastronunzio J.E."/>
            <person name="Mullin B.C."/>
            <person name="Niemann J."/>
            <person name="Pujic P."/>
            <person name="Rawnsley T."/>
            <person name="Rouy Z."/>
            <person name="Schenowitz C."/>
            <person name="Sellstedt A."/>
            <person name="Tavares F."/>
            <person name="Tomkins J.P."/>
            <person name="Vallenet D."/>
            <person name="Valverde C."/>
            <person name="Wall L.G."/>
            <person name="Wang Y."/>
            <person name="Medigue C."/>
            <person name="Benson D.R."/>
        </authorList>
    </citation>
    <scope>NUCLEOTIDE SEQUENCE [LARGE SCALE GENOMIC DNA]</scope>
    <source>
        <strain evidence="3">DSM 45986 / CECT 9034 / ACN14a</strain>
    </source>
</reference>
<dbReference type="CDD" id="cd02440">
    <property type="entry name" value="AdoMet_MTases"/>
    <property type="match status" value="1"/>
</dbReference>
<dbReference type="Pfam" id="PF13649">
    <property type="entry name" value="Methyltransf_25"/>
    <property type="match status" value="1"/>
</dbReference>
<dbReference type="InterPro" id="IPR029063">
    <property type="entry name" value="SAM-dependent_MTases_sf"/>
</dbReference>
<dbReference type="GO" id="GO:0032259">
    <property type="term" value="P:methylation"/>
    <property type="evidence" value="ECO:0007669"/>
    <property type="project" value="UniProtKB-KW"/>
</dbReference>